<keyword evidence="2" id="KW-1185">Reference proteome</keyword>
<accession>A0ABY4F7D0</accession>
<name>A0ABY4F7D0_9BACT</name>
<dbReference type="Proteomes" id="UP000831785">
    <property type="component" value="Chromosome"/>
</dbReference>
<dbReference type="EMBL" id="CP095049">
    <property type="protein sequence ID" value="UOQ52295.1"/>
    <property type="molecule type" value="Genomic_DNA"/>
</dbReference>
<dbReference type="RefSeq" id="WP_244716129.1">
    <property type="nucleotide sequence ID" value="NZ_CP095049.1"/>
</dbReference>
<organism evidence="1 2">
    <name type="scientific">Hymenobacter cellulosivorans</name>
    <dbReference type="NCBI Taxonomy" id="2932249"/>
    <lineage>
        <taxon>Bacteria</taxon>
        <taxon>Pseudomonadati</taxon>
        <taxon>Bacteroidota</taxon>
        <taxon>Cytophagia</taxon>
        <taxon>Cytophagales</taxon>
        <taxon>Hymenobacteraceae</taxon>
        <taxon>Hymenobacter</taxon>
    </lineage>
</organism>
<gene>
    <name evidence="1" type="ORF">MUN80_21355</name>
</gene>
<protein>
    <submittedName>
        <fullName evidence="1">Uncharacterized protein</fullName>
    </submittedName>
</protein>
<reference evidence="1 2" key="1">
    <citation type="submission" date="2022-04" db="EMBL/GenBank/DDBJ databases">
        <title>Hymenobacter sp. isolated from the air.</title>
        <authorList>
            <person name="Won M."/>
            <person name="Lee C.-M."/>
            <person name="Woen H.-Y."/>
            <person name="Kwon S.-W."/>
        </authorList>
    </citation>
    <scope>NUCLEOTIDE SEQUENCE [LARGE SCALE GENOMIC DNA]</scope>
    <source>
        <strain evidence="2">5116 S-27</strain>
    </source>
</reference>
<sequence length="140" mass="15507">MAALRLPSAVAHEEHLLLEMVLAPTRAGLSLLPSQPYLWVLSFFWVGSFPKKAKCFLASPTPISKKHCWKSTFSRNEAHLPITFVGPSLKNQLYTVAPARRRTHANSGIGVYGATHALYNENVVGSEDDEQKDLFFLTPG</sequence>
<proteinExistence type="predicted"/>
<evidence type="ECO:0000313" key="2">
    <source>
        <dbReference type="Proteomes" id="UP000831785"/>
    </source>
</evidence>
<evidence type="ECO:0000313" key="1">
    <source>
        <dbReference type="EMBL" id="UOQ52295.1"/>
    </source>
</evidence>